<protein>
    <submittedName>
        <fullName evidence="2">Uncharacterized protein</fullName>
    </submittedName>
</protein>
<dbReference type="AlphaFoldDB" id="A0A423SUW6"/>
<reference evidence="2 3" key="2">
    <citation type="submission" date="2019-01" db="EMBL/GenBank/DDBJ databases">
        <title>The decoding of complex shrimp genome reveals the adaptation for benthos swimmer, frequently molting mechanism and breeding impact on genome.</title>
        <authorList>
            <person name="Sun Y."/>
            <person name="Gao Y."/>
            <person name="Yu Y."/>
        </authorList>
    </citation>
    <scope>NUCLEOTIDE SEQUENCE [LARGE SCALE GENOMIC DNA]</scope>
    <source>
        <tissue evidence="2">Muscle</tissue>
    </source>
</reference>
<comment type="caution">
    <text evidence="2">The sequence shown here is derived from an EMBL/GenBank/DDBJ whole genome shotgun (WGS) entry which is preliminary data.</text>
</comment>
<feature type="region of interest" description="Disordered" evidence="1">
    <location>
        <begin position="36"/>
        <end position="57"/>
    </location>
</feature>
<dbReference type="EMBL" id="QCYY01002735">
    <property type="protein sequence ID" value="ROT67968.1"/>
    <property type="molecule type" value="Genomic_DNA"/>
</dbReference>
<gene>
    <name evidence="2" type="ORF">C7M84_013915</name>
</gene>
<name>A0A423SUW6_PENVA</name>
<feature type="region of interest" description="Disordered" evidence="1">
    <location>
        <begin position="171"/>
        <end position="219"/>
    </location>
</feature>
<feature type="compositionally biased region" description="Basic and acidic residues" evidence="1">
    <location>
        <begin position="135"/>
        <end position="152"/>
    </location>
</feature>
<feature type="compositionally biased region" description="Basic residues" evidence="1">
    <location>
        <begin position="40"/>
        <end position="51"/>
    </location>
</feature>
<evidence type="ECO:0000313" key="3">
    <source>
        <dbReference type="Proteomes" id="UP000283509"/>
    </source>
</evidence>
<accession>A0A423SUW6</accession>
<feature type="compositionally biased region" description="Polar residues" evidence="1">
    <location>
        <begin position="176"/>
        <end position="208"/>
    </location>
</feature>
<feature type="region of interest" description="Disordered" evidence="1">
    <location>
        <begin position="84"/>
        <end position="152"/>
    </location>
</feature>
<keyword evidence="3" id="KW-1185">Reference proteome</keyword>
<dbReference type="OrthoDB" id="9547406at2759"/>
<organism evidence="2 3">
    <name type="scientific">Penaeus vannamei</name>
    <name type="common">Whiteleg shrimp</name>
    <name type="synonym">Litopenaeus vannamei</name>
    <dbReference type="NCBI Taxonomy" id="6689"/>
    <lineage>
        <taxon>Eukaryota</taxon>
        <taxon>Metazoa</taxon>
        <taxon>Ecdysozoa</taxon>
        <taxon>Arthropoda</taxon>
        <taxon>Crustacea</taxon>
        <taxon>Multicrustacea</taxon>
        <taxon>Malacostraca</taxon>
        <taxon>Eumalacostraca</taxon>
        <taxon>Eucarida</taxon>
        <taxon>Decapoda</taxon>
        <taxon>Dendrobranchiata</taxon>
        <taxon>Penaeoidea</taxon>
        <taxon>Penaeidae</taxon>
        <taxon>Penaeus</taxon>
    </lineage>
</organism>
<sequence>MPLLTPSFASPRNFLTLHIQKDRLNVTPSPLIEQLLNQSPKKKKPKRHPIHQNKNEEELIFTGEEVVDEELSQVLDDIYAKAGESYSATASPERTSPVKRSMPGTSGVYSKKKKKLDGERVGIPSAMALSSSGLKMKEDGTAESDKDKKEDLQHELGQVLSDIEGIISSKPEENYMSPTHMSFGPSTSKVAKTPKTSNPRRQGNASKTPKSRGPRTSKTNLLKLGKAGHMQIPKLEQGVKGKAPVGKTLLSMETLHEKLRLAGTTVTLPAGTEVTKLGKVPKISAHAKELKSIAPKPVAIAPKVTSTDLTKRKETADVPGILLPVSSSVVVQYRSPPREENRVMKPKMPRQRTPNFDKKIIPSRSVVISDIPKIISQSNLQVAADKFRSLPENFNKASADEIRKGINPLRIVRLQNSPDTIFRIIAKSHTANIYTYGTRPITYVSFNSKQSVPHTCVLLSPSSQSGATSFIAVLPFCNSASSFTNSRSFIPTIAFKKPLTTFTATDSTHTSFIIGQ</sequence>
<feature type="region of interest" description="Disordered" evidence="1">
    <location>
        <begin position="334"/>
        <end position="356"/>
    </location>
</feature>
<reference evidence="2 3" key="1">
    <citation type="submission" date="2018-04" db="EMBL/GenBank/DDBJ databases">
        <authorList>
            <person name="Zhang X."/>
            <person name="Yuan J."/>
            <person name="Li F."/>
            <person name="Xiang J."/>
        </authorList>
    </citation>
    <scope>NUCLEOTIDE SEQUENCE [LARGE SCALE GENOMIC DNA]</scope>
    <source>
        <tissue evidence="2">Muscle</tissue>
    </source>
</reference>
<dbReference type="Proteomes" id="UP000283509">
    <property type="component" value="Unassembled WGS sequence"/>
</dbReference>
<evidence type="ECO:0000256" key="1">
    <source>
        <dbReference type="SAM" id="MobiDB-lite"/>
    </source>
</evidence>
<proteinExistence type="predicted"/>
<evidence type="ECO:0000313" key="2">
    <source>
        <dbReference type="EMBL" id="ROT67968.1"/>
    </source>
</evidence>